<organism evidence="7 8">
    <name type="scientific">Chironomus riparius</name>
    <dbReference type="NCBI Taxonomy" id="315576"/>
    <lineage>
        <taxon>Eukaryota</taxon>
        <taxon>Metazoa</taxon>
        <taxon>Ecdysozoa</taxon>
        <taxon>Arthropoda</taxon>
        <taxon>Hexapoda</taxon>
        <taxon>Insecta</taxon>
        <taxon>Pterygota</taxon>
        <taxon>Neoptera</taxon>
        <taxon>Endopterygota</taxon>
        <taxon>Diptera</taxon>
        <taxon>Nematocera</taxon>
        <taxon>Chironomoidea</taxon>
        <taxon>Chironomidae</taxon>
        <taxon>Chironominae</taxon>
        <taxon>Chironomus</taxon>
    </lineage>
</organism>
<dbReference type="EMBL" id="OU895879">
    <property type="protein sequence ID" value="CAG9808442.1"/>
    <property type="molecule type" value="Genomic_DNA"/>
</dbReference>
<dbReference type="Pfam" id="PF20180">
    <property type="entry name" value="UQCC2_CBP6"/>
    <property type="match status" value="1"/>
</dbReference>
<gene>
    <name evidence="7" type="ORF">CHIRRI_LOCUS11282</name>
</gene>
<keyword evidence="3" id="KW-0496">Mitochondrion</keyword>
<evidence type="ECO:0000256" key="6">
    <source>
        <dbReference type="ARBA" id="ARBA00032983"/>
    </source>
</evidence>
<dbReference type="InterPro" id="IPR037698">
    <property type="entry name" value="UQCC2"/>
</dbReference>
<dbReference type="PANTHER" id="PTHR34260">
    <property type="entry name" value="UBIQUINOL-CYTOCHROME-C REDUCTASE COMPLEX ASSEMBLY FACTOR 2"/>
    <property type="match status" value="1"/>
</dbReference>
<comment type="subcellular location">
    <subcellularLocation>
        <location evidence="1">Mitochondrion matrix</location>
        <location evidence="1">Mitochondrion nucleoid</location>
    </subcellularLocation>
</comment>
<evidence type="ECO:0000256" key="1">
    <source>
        <dbReference type="ARBA" id="ARBA00004436"/>
    </source>
</evidence>
<keyword evidence="2" id="KW-0809">Transit peptide</keyword>
<keyword evidence="8" id="KW-1185">Reference proteome</keyword>
<dbReference type="GO" id="GO:0034551">
    <property type="term" value="P:mitochondrial respiratory chain complex III assembly"/>
    <property type="evidence" value="ECO:0007669"/>
    <property type="project" value="TreeGrafter"/>
</dbReference>
<evidence type="ECO:0000256" key="5">
    <source>
        <dbReference type="ARBA" id="ARBA00031206"/>
    </source>
</evidence>
<sequence>MSQNYKRFLAILEKWPVDKSKNNRDLGYFLREKFTTQFSGAQIVSTKDQKHIEKQFEALDNLVKNVHHEKYPRKFTSTSTGLTGEQCKQVLSSEFLEYINAEN</sequence>
<dbReference type="OrthoDB" id="16290at2759"/>
<evidence type="ECO:0000256" key="2">
    <source>
        <dbReference type="ARBA" id="ARBA00022946"/>
    </source>
</evidence>
<name>A0A9N9WY47_9DIPT</name>
<protein>
    <recommendedName>
        <fullName evidence="6">Mitochondrial nucleoid factor 1</fullName>
    </recommendedName>
    <alternativeName>
        <fullName evidence="5">Mitochondrial protein M19</fullName>
    </alternativeName>
</protein>
<accession>A0A9N9WY47</accession>
<dbReference type="AlphaFoldDB" id="A0A9N9WY47"/>
<evidence type="ECO:0000313" key="8">
    <source>
        <dbReference type="Proteomes" id="UP001153620"/>
    </source>
</evidence>
<dbReference type="Proteomes" id="UP001153620">
    <property type="component" value="Chromosome 3"/>
</dbReference>
<evidence type="ECO:0000256" key="3">
    <source>
        <dbReference type="ARBA" id="ARBA00023128"/>
    </source>
</evidence>
<dbReference type="GO" id="GO:0042645">
    <property type="term" value="C:mitochondrial nucleoid"/>
    <property type="evidence" value="ECO:0007669"/>
    <property type="project" value="UniProtKB-SubCell"/>
</dbReference>
<dbReference type="PANTHER" id="PTHR34260:SF1">
    <property type="entry name" value="UBIQUINOL-CYTOCHROME-C REDUCTASE COMPLEX ASSEMBLY FACTOR 2"/>
    <property type="match status" value="1"/>
</dbReference>
<reference evidence="7" key="2">
    <citation type="submission" date="2022-10" db="EMBL/GenBank/DDBJ databases">
        <authorList>
            <consortium name="ENA_rothamsted_submissions"/>
            <consortium name="culmorum"/>
            <person name="King R."/>
        </authorList>
    </citation>
    <scope>NUCLEOTIDE SEQUENCE</scope>
</reference>
<keyword evidence="4" id="KW-1135">Mitochondrion nucleoid</keyword>
<proteinExistence type="predicted"/>
<evidence type="ECO:0000256" key="4">
    <source>
        <dbReference type="ARBA" id="ARBA00023271"/>
    </source>
</evidence>
<reference evidence="7" key="1">
    <citation type="submission" date="2022-01" db="EMBL/GenBank/DDBJ databases">
        <authorList>
            <person name="King R."/>
        </authorList>
    </citation>
    <scope>NUCLEOTIDE SEQUENCE</scope>
</reference>
<evidence type="ECO:0000313" key="7">
    <source>
        <dbReference type="EMBL" id="CAG9808442.1"/>
    </source>
</evidence>